<keyword evidence="1" id="KW-0812">Transmembrane</keyword>
<evidence type="ECO:0000256" key="1">
    <source>
        <dbReference type="SAM" id="Phobius"/>
    </source>
</evidence>
<evidence type="ECO:0000313" key="3">
    <source>
        <dbReference type="Proteomes" id="UP000215441"/>
    </source>
</evidence>
<protein>
    <submittedName>
        <fullName evidence="2">Uncharacterized protein</fullName>
    </submittedName>
</protein>
<organism evidence="2 3">
    <name type="scientific">Acidovorax kalamii</name>
    <dbReference type="NCBI Taxonomy" id="2004485"/>
    <lineage>
        <taxon>Bacteria</taxon>
        <taxon>Pseudomonadati</taxon>
        <taxon>Pseudomonadota</taxon>
        <taxon>Betaproteobacteria</taxon>
        <taxon>Burkholderiales</taxon>
        <taxon>Comamonadaceae</taxon>
        <taxon>Acidovorax</taxon>
    </lineage>
</organism>
<keyword evidence="1" id="KW-1133">Transmembrane helix</keyword>
<sequence>MHIPALPSARYLRIVRASGWYDLLVTWPFALPWTFAWLYAQLNLLAQALGLPGTLHPLDTTHMLLANLLGSVVVVWSVARIVAPTLLLGRLDGVARFLFAAWQIYAVAHGANAIVLGFTAFELVFGVLQWWRVQGAGMALCPPGNTRVSERLSAQGPVRAGT</sequence>
<comment type="caution">
    <text evidence="2">The sequence shown here is derived from an EMBL/GenBank/DDBJ whole genome shotgun (WGS) entry which is preliminary data.</text>
</comment>
<accession>A0A235EPA1</accession>
<name>A0A235EPA1_9BURK</name>
<feature type="transmembrane region" description="Helical" evidence="1">
    <location>
        <begin position="104"/>
        <end position="131"/>
    </location>
</feature>
<dbReference type="AlphaFoldDB" id="A0A235EPA1"/>
<feature type="transmembrane region" description="Helical" evidence="1">
    <location>
        <begin position="60"/>
        <end position="83"/>
    </location>
</feature>
<proteinExistence type="predicted"/>
<keyword evidence="1" id="KW-0472">Membrane</keyword>
<keyword evidence="3" id="KW-1185">Reference proteome</keyword>
<dbReference type="RefSeq" id="WP_094288145.1">
    <property type="nucleotide sequence ID" value="NZ_NOIG01000005.1"/>
</dbReference>
<reference evidence="2 3" key="1">
    <citation type="submission" date="2017-07" db="EMBL/GenBank/DDBJ databases">
        <title>Acidovorax KNDSW TSA 6 genome sequence and assembly.</title>
        <authorList>
            <person name="Mayilraj S."/>
        </authorList>
    </citation>
    <scope>NUCLEOTIDE SEQUENCE [LARGE SCALE GENOMIC DNA]</scope>
    <source>
        <strain evidence="2 3">KNDSW-TSA6</strain>
    </source>
</reference>
<dbReference type="EMBL" id="NOIG01000005">
    <property type="protein sequence ID" value="OYD50603.1"/>
    <property type="molecule type" value="Genomic_DNA"/>
</dbReference>
<dbReference type="OrthoDB" id="8926562at2"/>
<evidence type="ECO:0000313" key="2">
    <source>
        <dbReference type="EMBL" id="OYD50603.1"/>
    </source>
</evidence>
<feature type="transmembrane region" description="Helical" evidence="1">
    <location>
        <begin position="20"/>
        <end position="40"/>
    </location>
</feature>
<dbReference type="Proteomes" id="UP000215441">
    <property type="component" value="Unassembled WGS sequence"/>
</dbReference>
<gene>
    <name evidence="2" type="ORF">CBY09_07620</name>
</gene>